<dbReference type="Proteomes" id="UP001055811">
    <property type="component" value="Linkage Group LG08"/>
</dbReference>
<reference evidence="2" key="1">
    <citation type="journal article" date="2022" name="Mol. Ecol. Resour.">
        <title>The genomes of chicory, endive, great burdock and yacon provide insights into Asteraceae palaeo-polyploidization history and plant inulin production.</title>
        <authorList>
            <person name="Fan W."/>
            <person name="Wang S."/>
            <person name="Wang H."/>
            <person name="Wang A."/>
            <person name="Jiang F."/>
            <person name="Liu H."/>
            <person name="Zhao H."/>
            <person name="Xu D."/>
            <person name="Zhang Y."/>
        </authorList>
    </citation>
    <scope>NUCLEOTIDE SEQUENCE [LARGE SCALE GENOMIC DNA]</scope>
    <source>
        <strain evidence="2">cv. Punajuju</strain>
    </source>
</reference>
<comment type="caution">
    <text evidence="1">The sequence shown here is derived from an EMBL/GenBank/DDBJ whole genome shotgun (WGS) entry which is preliminary data.</text>
</comment>
<sequence>MDLKPHASGEYSVAVVQANSSLEDQGQVLTSPSATYIGLYDGHSGPEASSHLFHYLEMKCDVAVANYHVGINLRFVVFSWPAAINEQIKCQEYVQKENELKATVKDLEKQVDPYLNTDAATMSLLEHGEVFVLDDGGEENKSYVIITKKPLKPPLEFLPLKESVGSNLKRILDDTCAEVDSSSSDFWVTVAALKVKISLKTI</sequence>
<gene>
    <name evidence="1" type="ORF">L2E82_42042</name>
</gene>
<evidence type="ECO:0000313" key="2">
    <source>
        <dbReference type="Proteomes" id="UP001055811"/>
    </source>
</evidence>
<proteinExistence type="predicted"/>
<evidence type="ECO:0000313" key="1">
    <source>
        <dbReference type="EMBL" id="KAI3698470.1"/>
    </source>
</evidence>
<keyword evidence="2" id="KW-1185">Reference proteome</keyword>
<protein>
    <submittedName>
        <fullName evidence="1">Uncharacterized protein</fullName>
    </submittedName>
</protein>
<name>A0ACB8ZQS6_CICIN</name>
<dbReference type="EMBL" id="CM042016">
    <property type="protein sequence ID" value="KAI3698470.1"/>
    <property type="molecule type" value="Genomic_DNA"/>
</dbReference>
<reference evidence="1 2" key="2">
    <citation type="journal article" date="2022" name="Mol. Ecol. Resour.">
        <title>The genomes of chicory, endive, great burdock and yacon provide insights into Asteraceae paleo-polyploidization history and plant inulin production.</title>
        <authorList>
            <person name="Fan W."/>
            <person name="Wang S."/>
            <person name="Wang H."/>
            <person name="Wang A."/>
            <person name="Jiang F."/>
            <person name="Liu H."/>
            <person name="Zhao H."/>
            <person name="Xu D."/>
            <person name="Zhang Y."/>
        </authorList>
    </citation>
    <scope>NUCLEOTIDE SEQUENCE [LARGE SCALE GENOMIC DNA]</scope>
    <source>
        <strain evidence="2">cv. Punajuju</strain>
        <tissue evidence="1">Leaves</tissue>
    </source>
</reference>
<accession>A0ACB8ZQS6</accession>
<organism evidence="1 2">
    <name type="scientific">Cichorium intybus</name>
    <name type="common">Chicory</name>
    <dbReference type="NCBI Taxonomy" id="13427"/>
    <lineage>
        <taxon>Eukaryota</taxon>
        <taxon>Viridiplantae</taxon>
        <taxon>Streptophyta</taxon>
        <taxon>Embryophyta</taxon>
        <taxon>Tracheophyta</taxon>
        <taxon>Spermatophyta</taxon>
        <taxon>Magnoliopsida</taxon>
        <taxon>eudicotyledons</taxon>
        <taxon>Gunneridae</taxon>
        <taxon>Pentapetalae</taxon>
        <taxon>asterids</taxon>
        <taxon>campanulids</taxon>
        <taxon>Asterales</taxon>
        <taxon>Asteraceae</taxon>
        <taxon>Cichorioideae</taxon>
        <taxon>Cichorieae</taxon>
        <taxon>Cichoriinae</taxon>
        <taxon>Cichorium</taxon>
    </lineage>
</organism>